<dbReference type="Pfam" id="PF16242">
    <property type="entry name" value="Pyrid_ox_like"/>
    <property type="match status" value="1"/>
</dbReference>
<feature type="domain" description="General stress protein FMN-binding split barrel" evidence="1">
    <location>
        <begin position="8"/>
        <end position="148"/>
    </location>
</feature>
<dbReference type="EMBL" id="LGVV01000031">
    <property type="protein sequence ID" value="KNX41109.1"/>
    <property type="molecule type" value="Genomic_DNA"/>
</dbReference>
<gene>
    <name evidence="2" type="ORF">ROTO_23190</name>
</gene>
<dbReference type="SUPFAM" id="SSF50475">
    <property type="entry name" value="FMN-binding split barrel"/>
    <property type="match status" value="1"/>
</dbReference>
<evidence type="ECO:0000313" key="2">
    <source>
        <dbReference type="EMBL" id="KNX41109.1"/>
    </source>
</evidence>
<evidence type="ECO:0000313" key="3">
    <source>
        <dbReference type="Proteomes" id="UP000037046"/>
    </source>
</evidence>
<accession>A0A0L6CTK7</accession>
<dbReference type="PATRIC" id="fig|74031.6.peg.2369"/>
<proteinExistence type="predicted"/>
<name>A0A0L6CTK7_9RHOB</name>
<protein>
    <recommendedName>
        <fullName evidence="1">General stress protein FMN-binding split barrel domain-containing protein</fullName>
    </recommendedName>
</protein>
<dbReference type="RefSeq" id="WP_050663200.1">
    <property type="nucleotide sequence ID" value="NZ_CP118494.1"/>
</dbReference>
<comment type="caution">
    <text evidence="2">The sequence shown here is derived from an EMBL/GenBank/DDBJ whole genome shotgun (WGS) entry which is preliminary data.</text>
</comment>
<dbReference type="OrthoDB" id="1432662at2"/>
<dbReference type="Gene3D" id="2.30.110.10">
    <property type="entry name" value="Electron Transport, Fmn-binding Protein, Chain A"/>
    <property type="match status" value="1"/>
</dbReference>
<dbReference type="InterPro" id="IPR012349">
    <property type="entry name" value="Split_barrel_FMN-bd"/>
</dbReference>
<organism evidence="2 3">
    <name type="scientific">Roseovarius tolerans</name>
    <dbReference type="NCBI Taxonomy" id="74031"/>
    <lineage>
        <taxon>Bacteria</taxon>
        <taxon>Pseudomonadati</taxon>
        <taxon>Pseudomonadota</taxon>
        <taxon>Alphaproteobacteria</taxon>
        <taxon>Rhodobacterales</taxon>
        <taxon>Roseobacteraceae</taxon>
        <taxon>Roseovarius</taxon>
    </lineage>
</organism>
<dbReference type="STRING" id="74031.SAMN04488077_10557"/>
<sequence>MTDQTDLKQDLWKRLDDQTAGMMGIEGAGLHMRPMTPHADAARNTVWFLCASDNQLAQTGAESGRAYFTIQSPDERFYACLSGPITVSRDRDKLNELWSVFASAFFEGGPEDSSAVLLELTPEEAEIWTVEASGTQFAAEIARAAFGAKSRPDLGTHNVVALP</sequence>
<reference evidence="3" key="1">
    <citation type="submission" date="2015-07" db="EMBL/GenBank/DDBJ databases">
        <title>Draft Genome Sequence of Roseovarius tolerans EL-164, a producer of N-Acylated Alanine Methyl Esters (NAMEs).</title>
        <authorList>
            <person name="Voget S."/>
            <person name="Bruns H."/>
            <person name="Wagner-Doebler I."/>
            <person name="Schulz S."/>
            <person name="Daniel R."/>
        </authorList>
    </citation>
    <scope>NUCLEOTIDE SEQUENCE [LARGE SCALE GENOMIC DNA]</scope>
    <source>
        <strain evidence="3">EL-164</strain>
    </source>
</reference>
<evidence type="ECO:0000259" key="1">
    <source>
        <dbReference type="Pfam" id="PF16242"/>
    </source>
</evidence>
<dbReference type="PANTHER" id="PTHR34818:SF1">
    <property type="entry name" value="PROTEIN BLI-3"/>
    <property type="match status" value="1"/>
</dbReference>
<dbReference type="PANTHER" id="PTHR34818">
    <property type="entry name" value="PROTEIN BLI-3"/>
    <property type="match status" value="1"/>
</dbReference>
<dbReference type="InterPro" id="IPR052917">
    <property type="entry name" value="Stress-Dev_Protein"/>
</dbReference>
<dbReference type="InterPro" id="IPR038725">
    <property type="entry name" value="YdaG_split_barrel_FMN-bd"/>
</dbReference>
<dbReference type="AlphaFoldDB" id="A0A0L6CTK7"/>
<dbReference type="Proteomes" id="UP000037046">
    <property type="component" value="Unassembled WGS sequence"/>
</dbReference>
<keyword evidence="3" id="KW-1185">Reference proteome</keyword>